<evidence type="ECO:0000313" key="2">
    <source>
        <dbReference type="Proteomes" id="UP000634136"/>
    </source>
</evidence>
<dbReference type="Proteomes" id="UP000634136">
    <property type="component" value="Unassembled WGS sequence"/>
</dbReference>
<dbReference type="AlphaFoldDB" id="A0A834SBU4"/>
<gene>
    <name evidence="1" type="ORF">G2W53_044677</name>
</gene>
<dbReference type="EMBL" id="JAAIUW010000143">
    <property type="protein sequence ID" value="KAF7800845.1"/>
    <property type="molecule type" value="Genomic_DNA"/>
</dbReference>
<keyword evidence="2" id="KW-1185">Reference proteome</keyword>
<organism evidence="1 2">
    <name type="scientific">Senna tora</name>
    <dbReference type="NCBI Taxonomy" id="362788"/>
    <lineage>
        <taxon>Eukaryota</taxon>
        <taxon>Viridiplantae</taxon>
        <taxon>Streptophyta</taxon>
        <taxon>Embryophyta</taxon>
        <taxon>Tracheophyta</taxon>
        <taxon>Spermatophyta</taxon>
        <taxon>Magnoliopsida</taxon>
        <taxon>eudicotyledons</taxon>
        <taxon>Gunneridae</taxon>
        <taxon>Pentapetalae</taxon>
        <taxon>rosids</taxon>
        <taxon>fabids</taxon>
        <taxon>Fabales</taxon>
        <taxon>Fabaceae</taxon>
        <taxon>Caesalpinioideae</taxon>
        <taxon>Cassia clade</taxon>
        <taxon>Senna</taxon>
    </lineage>
</organism>
<sequence length="127" mass="13714">MFSVISRTASLNSSLFELHLFLFLDYDEASAPPSTPPSEYSMSSPVWGPDGMLGSVWGSKFWVLALLCASWDETAPPPVALSFAHTLSPQPGALAPIISSSFPKVFPLETPILVVLRIVHKGQQALD</sequence>
<evidence type="ECO:0000313" key="1">
    <source>
        <dbReference type="EMBL" id="KAF7800845.1"/>
    </source>
</evidence>
<proteinExistence type="predicted"/>
<comment type="caution">
    <text evidence="1">The sequence shown here is derived from an EMBL/GenBank/DDBJ whole genome shotgun (WGS) entry which is preliminary data.</text>
</comment>
<accession>A0A834SBU4</accession>
<protein>
    <submittedName>
        <fullName evidence="1">Uncharacterized protein</fullName>
    </submittedName>
</protein>
<name>A0A834SBU4_9FABA</name>
<reference evidence="1" key="1">
    <citation type="submission" date="2020-09" db="EMBL/GenBank/DDBJ databases">
        <title>Genome-Enabled Discovery of Anthraquinone Biosynthesis in Senna tora.</title>
        <authorList>
            <person name="Kang S.-H."/>
            <person name="Pandey R.P."/>
            <person name="Lee C.-M."/>
            <person name="Sim J.-S."/>
            <person name="Jeong J.-T."/>
            <person name="Choi B.-S."/>
            <person name="Jung M."/>
            <person name="Ginzburg D."/>
            <person name="Zhao K."/>
            <person name="Won S.Y."/>
            <person name="Oh T.-J."/>
            <person name="Yu Y."/>
            <person name="Kim N.-H."/>
            <person name="Lee O.R."/>
            <person name="Lee T.-H."/>
            <person name="Bashyal P."/>
            <person name="Kim T.-S."/>
            <person name="Lee W.-H."/>
            <person name="Kawkins C."/>
            <person name="Kim C.-K."/>
            <person name="Kim J.S."/>
            <person name="Ahn B.O."/>
            <person name="Rhee S.Y."/>
            <person name="Sohng J.K."/>
        </authorList>
    </citation>
    <scope>NUCLEOTIDE SEQUENCE</scope>
    <source>
        <tissue evidence="1">Leaf</tissue>
    </source>
</reference>